<evidence type="ECO:0000313" key="1">
    <source>
        <dbReference type="EMBL" id="KAG1788140.1"/>
    </source>
</evidence>
<name>A0A9P7DCT7_9AGAM</name>
<dbReference type="Proteomes" id="UP000719766">
    <property type="component" value="Unassembled WGS sequence"/>
</dbReference>
<reference evidence="1" key="1">
    <citation type="journal article" date="2020" name="New Phytol.">
        <title>Comparative genomics reveals dynamic genome evolution in host specialist ectomycorrhizal fungi.</title>
        <authorList>
            <person name="Lofgren L.A."/>
            <person name="Nguyen N.H."/>
            <person name="Vilgalys R."/>
            <person name="Ruytinx J."/>
            <person name="Liao H.L."/>
            <person name="Branco S."/>
            <person name="Kuo A."/>
            <person name="LaButti K."/>
            <person name="Lipzen A."/>
            <person name="Andreopoulos W."/>
            <person name="Pangilinan J."/>
            <person name="Riley R."/>
            <person name="Hundley H."/>
            <person name="Na H."/>
            <person name="Barry K."/>
            <person name="Grigoriev I.V."/>
            <person name="Stajich J.E."/>
            <person name="Kennedy P.G."/>
        </authorList>
    </citation>
    <scope>NUCLEOTIDE SEQUENCE</scope>
    <source>
        <strain evidence="1">S12</strain>
    </source>
</reference>
<dbReference type="OrthoDB" id="107110at2759"/>
<comment type="caution">
    <text evidence="1">The sequence shown here is derived from an EMBL/GenBank/DDBJ whole genome shotgun (WGS) entry which is preliminary data.</text>
</comment>
<keyword evidence="2" id="KW-1185">Reference proteome</keyword>
<accession>A0A9P7DCT7</accession>
<dbReference type="RefSeq" id="XP_041155417.1">
    <property type="nucleotide sequence ID" value="XM_041312027.1"/>
</dbReference>
<dbReference type="GeneID" id="64605791"/>
<dbReference type="PANTHER" id="PTHR33266:SF1">
    <property type="entry name" value="F-BOX DOMAIN-CONTAINING PROTEIN"/>
    <property type="match status" value="1"/>
</dbReference>
<dbReference type="EMBL" id="JABBWE010000071">
    <property type="protein sequence ID" value="KAG1788140.1"/>
    <property type="molecule type" value="Genomic_DNA"/>
</dbReference>
<organism evidence="1 2">
    <name type="scientific">Suillus plorans</name>
    <dbReference type="NCBI Taxonomy" id="116603"/>
    <lineage>
        <taxon>Eukaryota</taxon>
        <taxon>Fungi</taxon>
        <taxon>Dikarya</taxon>
        <taxon>Basidiomycota</taxon>
        <taxon>Agaricomycotina</taxon>
        <taxon>Agaricomycetes</taxon>
        <taxon>Agaricomycetidae</taxon>
        <taxon>Boletales</taxon>
        <taxon>Suillineae</taxon>
        <taxon>Suillaceae</taxon>
        <taxon>Suillus</taxon>
    </lineage>
</organism>
<evidence type="ECO:0000313" key="2">
    <source>
        <dbReference type="Proteomes" id="UP000719766"/>
    </source>
</evidence>
<gene>
    <name evidence="1" type="ORF">HD556DRAFT_915622</name>
</gene>
<sequence length="321" mass="36321">MLLHELPRQLPDALSVLQSRIGSGMVEIGQSGELISRLLLLLAKDLFIRLPVNHSRNVIRGVLCFENEHSELLDCKDVSVIDFLEYLFGTAFWSEAGEEAETAFEDAYINFSHWISMEEFISPPDASDFEDGTSASARCDAQEWTLRHWHRTSAVQCCPLQPLVDKMIPIYFDDPDLGPDLKRMSQIFISDKAGKNSNIGDRGYNTRTHDTIQCQSDLPYIALLLDLNRDPGPQLSATYPKRDPSDPETGRCLRIYASGMSNTTFPFLRRHPDAVERLRGILSRQNEAPSQTTLQALVRFGSTARLRNLQWEAQEELYSGN</sequence>
<dbReference type="AlphaFoldDB" id="A0A9P7DCT7"/>
<dbReference type="PANTHER" id="PTHR33266">
    <property type="entry name" value="CHROMOSOME 15, WHOLE GENOME SHOTGUN SEQUENCE"/>
    <property type="match status" value="1"/>
</dbReference>
<proteinExistence type="predicted"/>
<protein>
    <submittedName>
        <fullName evidence="1">Uncharacterized protein</fullName>
    </submittedName>
</protein>